<sequence>MVVEIYNTVWVSCIGFDPTGKLICIKKIIYTLVDEREFYRN</sequence>
<protein>
    <submittedName>
        <fullName evidence="1">Uncharacterized protein</fullName>
    </submittedName>
</protein>
<evidence type="ECO:0000313" key="2">
    <source>
        <dbReference type="Proteomes" id="UP000183788"/>
    </source>
</evidence>
<name>A0A1K1RWM8_9BACT</name>
<reference evidence="1 2" key="1">
    <citation type="submission" date="2016-11" db="EMBL/GenBank/DDBJ databases">
        <authorList>
            <person name="Jaros S."/>
            <person name="Januszkiewicz K."/>
            <person name="Wedrychowicz H."/>
        </authorList>
    </citation>
    <scope>NUCLEOTIDE SEQUENCE [LARGE SCALE GENOMIC DNA]</scope>
    <source>
        <strain evidence="1 2">DSM 784</strain>
    </source>
</reference>
<evidence type="ECO:0000313" key="1">
    <source>
        <dbReference type="EMBL" id="SFW76338.1"/>
    </source>
</evidence>
<accession>A0A1K1RWM8</accession>
<organism evidence="1 2">
    <name type="scientific">Chitinophaga sancti</name>
    <dbReference type="NCBI Taxonomy" id="1004"/>
    <lineage>
        <taxon>Bacteria</taxon>
        <taxon>Pseudomonadati</taxon>
        <taxon>Bacteroidota</taxon>
        <taxon>Chitinophagia</taxon>
        <taxon>Chitinophagales</taxon>
        <taxon>Chitinophagaceae</taxon>
        <taxon>Chitinophaga</taxon>
    </lineage>
</organism>
<dbReference type="AlphaFoldDB" id="A0A1K1RWM8"/>
<proteinExistence type="predicted"/>
<dbReference type="EMBL" id="FPIZ01000015">
    <property type="protein sequence ID" value="SFW76338.1"/>
    <property type="molecule type" value="Genomic_DNA"/>
</dbReference>
<gene>
    <name evidence="1" type="ORF">SAMN05661012_04334</name>
</gene>
<dbReference type="Proteomes" id="UP000183788">
    <property type="component" value="Unassembled WGS sequence"/>
</dbReference>
<dbReference type="STRING" id="1004.SAMN05661012_04334"/>